<keyword evidence="7" id="KW-0833">Ubl conjugation pathway</keyword>
<dbReference type="InterPro" id="IPR018200">
    <property type="entry name" value="USP_CS"/>
</dbReference>
<dbReference type="EC" id="3.4.19.12" evidence="3"/>
<feature type="domain" description="USP" evidence="13">
    <location>
        <begin position="298"/>
        <end position="1082"/>
    </location>
</feature>
<comment type="caution">
    <text evidence="15">The sequence shown here is derived from an EMBL/GenBank/DDBJ whole genome shotgun (WGS) entry which is preliminary data.</text>
</comment>
<gene>
    <name evidence="15" type="primary">USP16</name>
    <name evidence="15" type="ORF">DFQ27_004823</name>
</gene>
<accession>A0A9P6Q1Y6</accession>
<dbReference type="AlphaFoldDB" id="A0A9P6Q1Y6"/>
<dbReference type="PROSITE" id="PS00972">
    <property type="entry name" value="USP_1"/>
    <property type="match status" value="1"/>
</dbReference>
<dbReference type="Gene3D" id="3.30.40.10">
    <property type="entry name" value="Zinc/RING finger domain, C3HC4 (zinc finger)"/>
    <property type="match status" value="1"/>
</dbReference>
<feature type="compositionally biased region" description="Basic and acidic residues" evidence="12">
    <location>
        <begin position="596"/>
        <end position="610"/>
    </location>
</feature>
<dbReference type="Pfam" id="PF02148">
    <property type="entry name" value="zf-UBP"/>
    <property type="match status" value="1"/>
</dbReference>
<sequence length="1082" mass="117756">MGAKKKGNKGKGKAPAGRRTSTSDFAAGDAILAEIMAGSNKTATYPDAPHELVGMSTGKKKKGSTVGASLLAQISQDDDQELQDLSPRPAANGHSAITTTIATTTSSTTSMNAITEGAKEAKKCPHAKQAAKVVRLRRQMAQIKDLSKCHGCEFDMKRQIRAAKQMASMSELMERMALDQVVEPEPLSLEAAWMCLSCCEVNCGRAVKKHAVRHAESARDHSLAINLSNMECWCYECDDSIVPSKNRNQIIAEYQSTVEKELMTKQLKQRAANAALAKKTKSTVVEAKSANTIKVYTPGLQNLGNTCFFNSVVQVLAETKTLRQIMSDKAPPAIHHQDGALASGDGSDEREKETKEDDEKPKVTKKDEDGKEGEKEAEASSTAVAIAPPSSTHKVSLPPSLAATTDAGLGPLTSTFKALLHTMWKQQGATVTPRDLFTQITKRWKVFRGFRQQDSQELMRYLFDGLEQEELDLVKRHVAEQQQNHHQEQASDIDKTRKMKGKKGGQGAGSVAKYAPFIDSCFSGKLVSVIVCDACKKCSYSYEPYFDLSLPVKSVRGVGPSSGTSMRDKLRARALGNHHALSETATITSVDSETTLVDKEQQQQEEKAKDAVPAAEQGSSAHIEHVQRLLKTIEPPKSMDALSIERSLVQFTAVDLLDDDNKFACENCYKILRASSGDQKSESEEESAKEEEQEKEEEKEEEQQKDEDEEKEEKEEKEEVAEKMGVAQEEGVEQEDKKAEGGESTEEADKDISEEESKMEVDAAESEDESEDESEELTDSLGNTIERPSKKKTAATPVISSAAAAAAAVAKAGKESKPKAPEPKYLMRKAYKRYLVATLPPTLVLHLKRFETAGSRFGMMRKIDDHVEIPEELDMSPFCIPKKVIEEEDEPKKGGDDDDDEEENKDEPEEVAVEVEDQENVSKKYRLYGVVVHQGTLGNGHYTNYVLSSKVEDLNAKVEAMNKAAAAASASSSSSSAAAANSGSSSAMMPDIPLSELLAQQQAKKKGGKKGKGVAVADSAATAPAASAVAGGTAAAACETVPVEENAVEKRKWLYCSDTHVRLSSLEEALASNAYLLFYERI</sequence>
<evidence type="ECO:0000256" key="7">
    <source>
        <dbReference type="ARBA" id="ARBA00022786"/>
    </source>
</evidence>
<dbReference type="InterPro" id="IPR050164">
    <property type="entry name" value="Peptidase_C19"/>
</dbReference>
<dbReference type="GO" id="GO:0005829">
    <property type="term" value="C:cytosol"/>
    <property type="evidence" value="ECO:0007669"/>
    <property type="project" value="TreeGrafter"/>
</dbReference>
<dbReference type="InterPro" id="IPR028889">
    <property type="entry name" value="USP"/>
</dbReference>
<evidence type="ECO:0000256" key="12">
    <source>
        <dbReference type="SAM" id="MobiDB-lite"/>
    </source>
</evidence>
<evidence type="ECO:0000313" key="16">
    <source>
        <dbReference type="Proteomes" id="UP000807716"/>
    </source>
</evidence>
<evidence type="ECO:0000256" key="9">
    <source>
        <dbReference type="ARBA" id="ARBA00022807"/>
    </source>
</evidence>
<keyword evidence="5" id="KW-0479">Metal-binding</keyword>
<dbReference type="GO" id="GO:0008270">
    <property type="term" value="F:zinc ion binding"/>
    <property type="evidence" value="ECO:0007669"/>
    <property type="project" value="UniProtKB-KW"/>
</dbReference>
<dbReference type="PANTHER" id="PTHR24006">
    <property type="entry name" value="UBIQUITIN CARBOXYL-TERMINAL HYDROLASE"/>
    <property type="match status" value="1"/>
</dbReference>
<dbReference type="GO" id="GO:0005634">
    <property type="term" value="C:nucleus"/>
    <property type="evidence" value="ECO:0007669"/>
    <property type="project" value="TreeGrafter"/>
</dbReference>
<evidence type="ECO:0000256" key="8">
    <source>
        <dbReference type="ARBA" id="ARBA00022801"/>
    </source>
</evidence>
<dbReference type="OrthoDB" id="420187at2759"/>
<keyword evidence="16" id="KW-1185">Reference proteome</keyword>
<feature type="compositionally biased region" description="Basic residues" evidence="12">
    <location>
        <begin position="1"/>
        <end position="12"/>
    </location>
</feature>
<evidence type="ECO:0000256" key="1">
    <source>
        <dbReference type="ARBA" id="ARBA00000707"/>
    </source>
</evidence>
<dbReference type="Gene3D" id="3.90.70.10">
    <property type="entry name" value="Cysteine proteinases"/>
    <property type="match status" value="2"/>
</dbReference>
<comment type="catalytic activity">
    <reaction evidence="1">
        <text>Thiol-dependent hydrolysis of ester, thioester, amide, peptide and isopeptide bonds formed by the C-terminal Gly of ubiquitin (a 76-residue protein attached to proteins as an intracellular targeting signal).</text>
        <dbReference type="EC" id="3.4.19.12"/>
    </reaction>
</comment>
<feature type="compositionally biased region" description="Acidic residues" evidence="12">
    <location>
        <begin position="683"/>
        <end position="719"/>
    </location>
</feature>
<keyword evidence="6 11" id="KW-0863">Zinc-finger</keyword>
<dbReference type="GO" id="GO:0006508">
    <property type="term" value="P:proteolysis"/>
    <property type="evidence" value="ECO:0007669"/>
    <property type="project" value="UniProtKB-KW"/>
</dbReference>
<dbReference type="EMBL" id="JAAAJB010000339">
    <property type="protein sequence ID" value="KAG0258024.1"/>
    <property type="molecule type" value="Genomic_DNA"/>
</dbReference>
<feature type="region of interest" description="Disordered" evidence="12">
    <location>
        <begin position="1"/>
        <end position="25"/>
    </location>
</feature>
<protein>
    <recommendedName>
        <fullName evidence="3">ubiquitinyl hydrolase 1</fullName>
        <ecNumber evidence="3">3.4.19.12</ecNumber>
    </recommendedName>
</protein>
<feature type="region of interest" description="Disordered" evidence="12">
    <location>
        <begin position="675"/>
        <end position="800"/>
    </location>
</feature>
<feature type="region of interest" description="Disordered" evidence="12">
    <location>
        <begin position="329"/>
        <end position="399"/>
    </location>
</feature>
<evidence type="ECO:0000256" key="10">
    <source>
        <dbReference type="ARBA" id="ARBA00022833"/>
    </source>
</evidence>
<evidence type="ECO:0000256" key="5">
    <source>
        <dbReference type="ARBA" id="ARBA00022723"/>
    </source>
</evidence>
<reference evidence="15" key="1">
    <citation type="journal article" date="2020" name="Fungal Divers.">
        <title>Resolving the Mortierellaceae phylogeny through synthesis of multi-gene phylogenetics and phylogenomics.</title>
        <authorList>
            <person name="Vandepol N."/>
            <person name="Liber J."/>
            <person name="Desiro A."/>
            <person name="Na H."/>
            <person name="Kennedy M."/>
            <person name="Barry K."/>
            <person name="Grigoriev I.V."/>
            <person name="Miller A.N."/>
            <person name="O'Donnell K."/>
            <person name="Stajich J.E."/>
            <person name="Bonito G."/>
        </authorList>
    </citation>
    <scope>NUCLEOTIDE SEQUENCE</scope>
    <source>
        <strain evidence="15">BC1065</strain>
    </source>
</reference>
<feature type="compositionally biased region" description="Acidic residues" evidence="12">
    <location>
        <begin position="743"/>
        <end position="754"/>
    </location>
</feature>
<keyword evidence="10" id="KW-0862">Zinc</keyword>
<dbReference type="SUPFAM" id="SSF57850">
    <property type="entry name" value="RING/U-box"/>
    <property type="match status" value="1"/>
</dbReference>
<dbReference type="InterPro" id="IPR001394">
    <property type="entry name" value="Peptidase_C19_UCH"/>
</dbReference>
<feature type="region of interest" description="Disordered" evidence="12">
    <location>
        <begin position="882"/>
        <end position="918"/>
    </location>
</feature>
<evidence type="ECO:0000256" key="4">
    <source>
        <dbReference type="ARBA" id="ARBA00022670"/>
    </source>
</evidence>
<dbReference type="PROSITE" id="PS50235">
    <property type="entry name" value="USP_3"/>
    <property type="match status" value="1"/>
</dbReference>
<dbReference type="PROSITE" id="PS50271">
    <property type="entry name" value="ZF_UBP"/>
    <property type="match status" value="1"/>
</dbReference>
<feature type="region of interest" description="Disordered" evidence="12">
    <location>
        <begin position="77"/>
        <end position="99"/>
    </location>
</feature>
<keyword evidence="8 15" id="KW-0378">Hydrolase</keyword>
<feature type="compositionally biased region" description="Basic and acidic residues" evidence="12">
    <location>
        <begin position="347"/>
        <end position="378"/>
    </location>
</feature>
<feature type="compositionally biased region" description="Acidic residues" evidence="12">
    <location>
        <begin position="762"/>
        <end position="778"/>
    </location>
</feature>
<dbReference type="InterPro" id="IPR038765">
    <property type="entry name" value="Papain-like_cys_pep_sf"/>
</dbReference>
<dbReference type="InterPro" id="IPR013083">
    <property type="entry name" value="Znf_RING/FYVE/PHD"/>
</dbReference>
<dbReference type="SUPFAM" id="SSF54001">
    <property type="entry name" value="Cysteine proteinases"/>
    <property type="match status" value="1"/>
</dbReference>
<feature type="compositionally biased region" description="Basic and acidic residues" evidence="12">
    <location>
        <begin position="480"/>
        <end position="496"/>
    </location>
</feature>
<dbReference type="SMART" id="SM00290">
    <property type="entry name" value="ZnF_UBP"/>
    <property type="match status" value="1"/>
</dbReference>
<dbReference type="GO" id="GO:0004843">
    <property type="term" value="F:cysteine-type deubiquitinase activity"/>
    <property type="evidence" value="ECO:0007669"/>
    <property type="project" value="UniProtKB-EC"/>
</dbReference>
<evidence type="ECO:0000256" key="11">
    <source>
        <dbReference type="PROSITE-ProRule" id="PRU00502"/>
    </source>
</evidence>
<feature type="domain" description="UBP-type" evidence="14">
    <location>
        <begin position="122"/>
        <end position="261"/>
    </location>
</feature>
<feature type="region of interest" description="Disordered" evidence="12">
    <location>
        <begin position="480"/>
        <end position="509"/>
    </location>
</feature>
<keyword evidence="4" id="KW-0645">Protease</keyword>
<evidence type="ECO:0000256" key="3">
    <source>
        <dbReference type="ARBA" id="ARBA00012759"/>
    </source>
</evidence>
<feature type="region of interest" description="Disordered" evidence="12">
    <location>
        <begin position="591"/>
        <end position="622"/>
    </location>
</feature>
<feature type="region of interest" description="Disordered" evidence="12">
    <location>
        <begin position="967"/>
        <end position="986"/>
    </location>
</feature>
<dbReference type="GO" id="GO:0016579">
    <property type="term" value="P:protein deubiquitination"/>
    <property type="evidence" value="ECO:0007669"/>
    <property type="project" value="InterPro"/>
</dbReference>
<feature type="compositionally biased region" description="Acidic residues" evidence="12">
    <location>
        <begin position="896"/>
        <end position="918"/>
    </location>
</feature>
<evidence type="ECO:0000259" key="13">
    <source>
        <dbReference type="PROSITE" id="PS50235"/>
    </source>
</evidence>
<proteinExistence type="inferred from homology"/>
<dbReference type="Proteomes" id="UP000807716">
    <property type="component" value="Unassembled WGS sequence"/>
</dbReference>
<dbReference type="Pfam" id="PF00443">
    <property type="entry name" value="UCH"/>
    <property type="match status" value="1"/>
</dbReference>
<dbReference type="PANTHER" id="PTHR24006:SF888">
    <property type="entry name" value="UBIQUITIN CARBOXYL-TERMINAL HYDROLASE 30"/>
    <property type="match status" value="1"/>
</dbReference>
<evidence type="ECO:0000256" key="2">
    <source>
        <dbReference type="ARBA" id="ARBA00009085"/>
    </source>
</evidence>
<name>A0A9P6Q1Y6_9FUNG</name>
<evidence type="ECO:0000256" key="6">
    <source>
        <dbReference type="ARBA" id="ARBA00022771"/>
    </source>
</evidence>
<keyword evidence="9" id="KW-0788">Thiol protease</keyword>
<dbReference type="PROSITE" id="PS00973">
    <property type="entry name" value="USP_2"/>
    <property type="match status" value="1"/>
</dbReference>
<evidence type="ECO:0000259" key="14">
    <source>
        <dbReference type="PROSITE" id="PS50271"/>
    </source>
</evidence>
<comment type="similarity">
    <text evidence="2">Belongs to the peptidase C19 family.</text>
</comment>
<organism evidence="15 16">
    <name type="scientific">Actinomortierella ambigua</name>
    <dbReference type="NCBI Taxonomy" id="1343610"/>
    <lineage>
        <taxon>Eukaryota</taxon>
        <taxon>Fungi</taxon>
        <taxon>Fungi incertae sedis</taxon>
        <taxon>Mucoromycota</taxon>
        <taxon>Mortierellomycotina</taxon>
        <taxon>Mortierellomycetes</taxon>
        <taxon>Mortierellales</taxon>
        <taxon>Mortierellaceae</taxon>
        <taxon>Actinomortierella</taxon>
    </lineage>
</organism>
<evidence type="ECO:0000313" key="15">
    <source>
        <dbReference type="EMBL" id="KAG0258024.1"/>
    </source>
</evidence>
<dbReference type="InterPro" id="IPR001607">
    <property type="entry name" value="Znf_UBP"/>
</dbReference>